<accession>A0A975A168</accession>
<dbReference type="RefSeq" id="WP_205722632.1">
    <property type="nucleotide sequence ID" value="NZ_CP070608.1"/>
</dbReference>
<name>A0A975A168_9BACT</name>
<reference evidence="1" key="1">
    <citation type="submission" date="2021-02" db="EMBL/GenBank/DDBJ databases">
        <title>Fulvivirga sp. S481 isolated from sea water.</title>
        <authorList>
            <person name="Bae S.S."/>
            <person name="Baek K."/>
        </authorList>
    </citation>
    <scope>NUCLEOTIDE SEQUENCE</scope>
    <source>
        <strain evidence="1">S481</strain>
    </source>
</reference>
<sequence>MIKKGFSILLLVISFISGGMSQEREFFKRLENLTITEGLPKEILSSKTVVLVKVPYKSKSPEIRGEWKSITEVAQKGFKKSGIDAVAYYYIDDIMSGPEAYHVFLDAFDDRNLSHAAILEYDGTEYFLTLLKLQDRQYLIKENQEAWQMKGKDLKNMMEDLYRQAANSSLEKSNLLIIETPEYGQIVEVLDGRRSDFYDLNFSSDKLAVPMFADTAQISQVMKEYPYEWGFVEENIDEKELRKNGYQYILYFVHSSAKSVKDMLEYEYNSNETAFVSETISDGKSNITSQNINASVYKFYIKHIYSKKNFIGKRWDAGYTWQEGLSNYIINLRNELIRN</sequence>
<dbReference type="KEGG" id="fuv:JR347_03310"/>
<evidence type="ECO:0000313" key="1">
    <source>
        <dbReference type="EMBL" id="QSE98124.1"/>
    </source>
</evidence>
<keyword evidence="2" id="KW-1185">Reference proteome</keyword>
<gene>
    <name evidence="1" type="ORF">JR347_03310</name>
</gene>
<protein>
    <submittedName>
        <fullName evidence="1">Uncharacterized protein</fullName>
    </submittedName>
</protein>
<dbReference type="AlphaFoldDB" id="A0A975A168"/>
<evidence type="ECO:0000313" key="2">
    <source>
        <dbReference type="Proteomes" id="UP000662783"/>
    </source>
</evidence>
<dbReference type="EMBL" id="CP070608">
    <property type="protein sequence ID" value="QSE98124.1"/>
    <property type="molecule type" value="Genomic_DNA"/>
</dbReference>
<proteinExistence type="predicted"/>
<dbReference type="Proteomes" id="UP000662783">
    <property type="component" value="Chromosome"/>
</dbReference>
<organism evidence="1 2">
    <name type="scientific">Fulvivirga lutea</name>
    <dbReference type="NCBI Taxonomy" id="2810512"/>
    <lineage>
        <taxon>Bacteria</taxon>
        <taxon>Pseudomonadati</taxon>
        <taxon>Bacteroidota</taxon>
        <taxon>Cytophagia</taxon>
        <taxon>Cytophagales</taxon>
        <taxon>Fulvivirgaceae</taxon>
        <taxon>Fulvivirga</taxon>
    </lineage>
</organism>